<dbReference type="InterPro" id="IPR016177">
    <property type="entry name" value="DNA-bd_dom_sf"/>
</dbReference>
<organism evidence="1 2">
    <name type="scientific">Candidatus Lachnoclostridium stercoripullorum</name>
    <dbReference type="NCBI Taxonomy" id="2838635"/>
    <lineage>
        <taxon>Bacteria</taxon>
        <taxon>Bacillati</taxon>
        <taxon>Bacillota</taxon>
        <taxon>Clostridia</taxon>
        <taxon>Lachnospirales</taxon>
        <taxon>Lachnospiraceae</taxon>
    </lineage>
</organism>
<comment type="caution">
    <text evidence="1">The sequence shown here is derived from an EMBL/GenBank/DDBJ whole genome shotgun (WGS) entry which is preliminary data.</text>
</comment>
<dbReference type="Proteomes" id="UP000886780">
    <property type="component" value="Unassembled WGS sequence"/>
</dbReference>
<dbReference type="AlphaFoldDB" id="A0A9D1W4H3"/>
<proteinExistence type="predicted"/>
<reference evidence="1" key="1">
    <citation type="journal article" date="2021" name="PeerJ">
        <title>Extensive microbial diversity within the chicken gut microbiome revealed by metagenomics and culture.</title>
        <authorList>
            <person name="Gilroy R."/>
            <person name="Ravi A."/>
            <person name="Getino M."/>
            <person name="Pursley I."/>
            <person name="Horton D.L."/>
            <person name="Alikhan N.F."/>
            <person name="Baker D."/>
            <person name="Gharbi K."/>
            <person name="Hall N."/>
            <person name="Watson M."/>
            <person name="Adriaenssens E.M."/>
            <person name="Foster-Nyarko E."/>
            <person name="Jarju S."/>
            <person name="Secka A."/>
            <person name="Antonio M."/>
            <person name="Oren A."/>
            <person name="Chaudhuri R.R."/>
            <person name="La Ragione R."/>
            <person name="Hildebrand F."/>
            <person name="Pallen M.J."/>
        </authorList>
    </citation>
    <scope>NUCLEOTIDE SEQUENCE</scope>
    <source>
        <strain evidence="1">ChiGjej4B4-12881</strain>
    </source>
</reference>
<dbReference type="SUPFAM" id="SSF54171">
    <property type="entry name" value="DNA-binding domain"/>
    <property type="match status" value="1"/>
</dbReference>
<name>A0A9D1W4H3_9FIRM</name>
<dbReference type="GO" id="GO:0003677">
    <property type="term" value="F:DNA binding"/>
    <property type="evidence" value="ECO:0007669"/>
    <property type="project" value="InterPro"/>
</dbReference>
<feature type="non-terminal residue" evidence="1">
    <location>
        <position position="1"/>
    </location>
</feature>
<gene>
    <name evidence="1" type="ORF">IAA28_05990</name>
</gene>
<sequence length="74" mass="8518">KISDRKKLQKNNTSGCTGVQVRGNRYIASISFKGKTYYLGSFSKFEDAVRARKRAEERMFGEFLEEYYASHLPG</sequence>
<reference evidence="1" key="2">
    <citation type="submission" date="2021-04" db="EMBL/GenBank/DDBJ databases">
        <authorList>
            <person name="Gilroy R."/>
        </authorList>
    </citation>
    <scope>NUCLEOTIDE SEQUENCE</scope>
    <source>
        <strain evidence="1">ChiGjej4B4-12881</strain>
    </source>
</reference>
<protein>
    <submittedName>
        <fullName evidence="1">AP2 domain-containing protein</fullName>
    </submittedName>
</protein>
<evidence type="ECO:0000313" key="2">
    <source>
        <dbReference type="Proteomes" id="UP000886780"/>
    </source>
</evidence>
<dbReference type="EMBL" id="DXEU01000106">
    <property type="protein sequence ID" value="HIX52336.1"/>
    <property type="molecule type" value="Genomic_DNA"/>
</dbReference>
<accession>A0A9D1W4H3</accession>
<evidence type="ECO:0000313" key="1">
    <source>
        <dbReference type="EMBL" id="HIX52336.1"/>
    </source>
</evidence>